<keyword evidence="7" id="KW-1185">Reference proteome</keyword>
<dbReference type="SUPFAM" id="SSF46785">
    <property type="entry name" value="Winged helix' DNA-binding domain"/>
    <property type="match status" value="1"/>
</dbReference>
<dbReference type="EMBL" id="QRAP01000003">
    <property type="protein sequence ID" value="RDK92798.1"/>
    <property type="molecule type" value="Genomic_DNA"/>
</dbReference>
<dbReference type="SUPFAM" id="SSF53850">
    <property type="entry name" value="Periplasmic binding protein-like II"/>
    <property type="match status" value="1"/>
</dbReference>
<dbReference type="InterPro" id="IPR005119">
    <property type="entry name" value="LysR_subst-bd"/>
</dbReference>
<proteinExistence type="inferred from homology"/>
<dbReference type="Gene3D" id="1.10.10.10">
    <property type="entry name" value="Winged helix-like DNA-binding domain superfamily/Winged helix DNA-binding domain"/>
    <property type="match status" value="1"/>
</dbReference>
<dbReference type="Proteomes" id="UP000254848">
    <property type="component" value="Unassembled WGS sequence"/>
</dbReference>
<dbReference type="Pfam" id="PF00126">
    <property type="entry name" value="HTH_1"/>
    <property type="match status" value="1"/>
</dbReference>
<name>A0A370QU85_9GAMM</name>
<dbReference type="InterPro" id="IPR036390">
    <property type="entry name" value="WH_DNA-bd_sf"/>
</dbReference>
<gene>
    <name evidence="6" type="ORF">C8D90_103190</name>
</gene>
<dbReference type="AlphaFoldDB" id="A0A370QU85"/>
<dbReference type="FunFam" id="1.10.10.10:FF:000001">
    <property type="entry name" value="LysR family transcriptional regulator"/>
    <property type="match status" value="1"/>
</dbReference>
<dbReference type="GO" id="GO:0006351">
    <property type="term" value="P:DNA-templated transcription"/>
    <property type="evidence" value="ECO:0007669"/>
    <property type="project" value="TreeGrafter"/>
</dbReference>
<reference evidence="6 7" key="1">
    <citation type="submission" date="2018-07" db="EMBL/GenBank/DDBJ databases">
        <title>Genomic Encyclopedia of Type Strains, Phase IV (KMG-IV): sequencing the most valuable type-strain genomes for metagenomic binning, comparative biology and taxonomic classification.</title>
        <authorList>
            <person name="Goeker M."/>
        </authorList>
    </citation>
    <scope>NUCLEOTIDE SEQUENCE [LARGE SCALE GENOMIC DNA]</scope>
    <source>
        <strain evidence="6 7">DSM 103736</strain>
    </source>
</reference>
<keyword evidence="4" id="KW-0804">Transcription</keyword>
<dbReference type="Pfam" id="PF03466">
    <property type="entry name" value="LysR_substrate"/>
    <property type="match status" value="1"/>
</dbReference>
<protein>
    <submittedName>
        <fullName evidence="6">LysR family transcriptional regulator</fullName>
    </submittedName>
</protein>
<feature type="domain" description="HTH lysR-type" evidence="5">
    <location>
        <begin position="3"/>
        <end position="60"/>
    </location>
</feature>
<dbReference type="PANTHER" id="PTHR30537">
    <property type="entry name" value="HTH-TYPE TRANSCRIPTIONAL REGULATOR"/>
    <property type="match status" value="1"/>
</dbReference>
<dbReference type="GO" id="GO:0003700">
    <property type="term" value="F:DNA-binding transcription factor activity"/>
    <property type="evidence" value="ECO:0007669"/>
    <property type="project" value="InterPro"/>
</dbReference>
<comment type="caution">
    <text evidence="6">The sequence shown here is derived from an EMBL/GenBank/DDBJ whole genome shotgun (WGS) entry which is preliminary data.</text>
</comment>
<dbReference type="InterPro" id="IPR000847">
    <property type="entry name" value="LysR_HTH_N"/>
</dbReference>
<dbReference type="RefSeq" id="WP_115457987.1">
    <property type="nucleotide sequence ID" value="NZ_QRAP01000003.1"/>
</dbReference>
<keyword evidence="3" id="KW-0238">DNA-binding</keyword>
<evidence type="ECO:0000313" key="7">
    <source>
        <dbReference type="Proteomes" id="UP000254848"/>
    </source>
</evidence>
<evidence type="ECO:0000259" key="5">
    <source>
        <dbReference type="PROSITE" id="PS50931"/>
    </source>
</evidence>
<evidence type="ECO:0000256" key="1">
    <source>
        <dbReference type="ARBA" id="ARBA00009437"/>
    </source>
</evidence>
<dbReference type="Gene3D" id="3.40.190.10">
    <property type="entry name" value="Periplasmic binding protein-like II"/>
    <property type="match status" value="2"/>
</dbReference>
<dbReference type="InterPro" id="IPR058163">
    <property type="entry name" value="LysR-type_TF_proteobact-type"/>
</dbReference>
<dbReference type="OrthoDB" id="9786526at2"/>
<comment type="similarity">
    <text evidence="1">Belongs to the LysR transcriptional regulatory family.</text>
</comment>
<evidence type="ECO:0000256" key="3">
    <source>
        <dbReference type="ARBA" id="ARBA00023125"/>
    </source>
</evidence>
<sequence>MKTTTEELLAFVSVVDSGSLTAAAELLGQTPSGVSRALGRLEQKLETTLLNRTTRRIDMTEEGRLFLERARSILEAMEEAEELLAQRRHRPAGRLRINAASPFMLHVVVPIIGEFSLCYPDIRLELNTSDQIIDLLEQRTDVAIRIGNLQDSSLHARPIGRSGLKLLAAPAYLEKHGAPQSVDELFSHCLLGFTQPATLNQWPLKQQTCASLAITPAIAASSGETLRHLALSGQGIACLSDFMTYEDRQAGRLVQVLKEEMLESYQSIHAVYYRNSQLSARIRCFLDFLAKRYPLHGD</sequence>
<dbReference type="InterPro" id="IPR036388">
    <property type="entry name" value="WH-like_DNA-bd_sf"/>
</dbReference>
<organism evidence="6 7">
    <name type="scientific">Enterobacillus tribolii</name>
    <dbReference type="NCBI Taxonomy" id="1487935"/>
    <lineage>
        <taxon>Bacteria</taxon>
        <taxon>Pseudomonadati</taxon>
        <taxon>Pseudomonadota</taxon>
        <taxon>Gammaproteobacteria</taxon>
        <taxon>Enterobacterales</taxon>
        <taxon>Hafniaceae</taxon>
        <taxon>Enterobacillus</taxon>
    </lineage>
</organism>
<dbReference type="GO" id="GO:0043565">
    <property type="term" value="F:sequence-specific DNA binding"/>
    <property type="evidence" value="ECO:0007669"/>
    <property type="project" value="TreeGrafter"/>
</dbReference>
<evidence type="ECO:0000256" key="4">
    <source>
        <dbReference type="ARBA" id="ARBA00023163"/>
    </source>
</evidence>
<dbReference type="PROSITE" id="PS50931">
    <property type="entry name" value="HTH_LYSR"/>
    <property type="match status" value="1"/>
</dbReference>
<evidence type="ECO:0000313" key="6">
    <source>
        <dbReference type="EMBL" id="RDK92798.1"/>
    </source>
</evidence>
<keyword evidence="2" id="KW-0805">Transcription regulation</keyword>
<evidence type="ECO:0000256" key="2">
    <source>
        <dbReference type="ARBA" id="ARBA00023015"/>
    </source>
</evidence>
<dbReference type="PANTHER" id="PTHR30537:SF20">
    <property type="entry name" value="TRANSCRIPTIONAL REGULATORY PROTEIN"/>
    <property type="match status" value="1"/>
</dbReference>
<accession>A0A370QU85</accession>